<name>A0A7V8JL14_STEMA</name>
<dbReference type="EMBL" id="WNDS01000003">
    <property type="protein sequence ID" value="KAF1014673.1"/>
    <property type="molecule type" value="Genomic_DNA"/>
</dbReference>
<sequence>MSIPVRPRHAGLLSALLLAALWLPPAATAAAARGPYVDLVDYPRNEANWDRFYDLEAALMQDFHSICVDTLCAGDYSNLQVLQFRCAVHDARGSVQRCAWLVVASELWVDPQAGHIDVDTPRWVCEVDLWPGVPVEAFHAALDAPDGLTAPLPGVGIGLFDDLGGCLRGQGNQRRAG</sequence>
<keyword evidence="1" id="KW-0732">Signal</keyword>
<gene>
    <name evidence="2" type="ORF">GAK31_02160</name>
</gene>
<organism evidence="2 3">
    <name type="scientific">Stenotrophomonas maltophilia</name>
    <name type="common">Pseudomonas maltophilia</name>
    <name type="synonym">Xanthomonas maltophilia</name>
    <dbReference type="NCBI Taxonomy" id="40324"/>
    <lineage>
        <taxon>Bacteria</taxon>
        <taxon>Pseudomonadati</taxon>
        <taxon>Pseudomonadota</taxon>
        <taxon>Gammaproteobacteria</taxon>
        <taxon>Lysobacterales</taxon>
        <taxon>Lysobacteraceae</taxon>
        <taxon>Stenotrophomonas</taxon>
        <taxon>Stenotrophomonas maltophilia group</taxon>
    </lineage>
</organism>
<dbReference type="AlphaFoldDB" id="A0A7V8JL14"/>
<accession>A0A7V8JL14</accession>
<proteinExistence type="predicted"/>
<evidence type="ECO:0008006" key="4">
    <source>
        <dbReference type="Google" id="ProtNLM"/>
    </source>
</evidence>
<comment type="caution">
    <text evidence="2">The sequence shown here is derived from an EMBL/GenBank/DDBJ whole genome shotgun (WGS) entry which is preliminary data.</text>
</comment>
<reference evidence="3" key="1">
    <citation type="journal article" date="2020" name="MBio">
        <title>Horizontal gene transfer to a defensive symbiont with a reduced genome amongst a multipartite beetle microbiome.</title>
        <authorList>
            <person name="Waterworth S.C."/>
            <person name="Florez L.V."/>
            <person name="Rees E.R."/>
            <person name="Hertweck C."/>
            <person name="Kaltenpoth M."/>
            <person name="Kwan J.C."/>
        </authorList>
    </citation>
    <scope>NUCLEOTIDE SEQUENCE [LARGE SCALE GENOMIC DNA]</scope>
</reference>
<evidence type="ECO:0000313" key="3">
    <source>
        <dbReference type="Proteomes" id="UP000487117"/>
    </source>
</evidence>
<evidence type="ECO:0000313" key="2">
    <source>
        <dbReference type="EMBL" id="KAF1014673.1"/>
    </source>
</evidence>
<protein>
    <recommendedName>
        <fullName evidence="4">Secreted protein</fullName>
    </recommendedName>
</protein>
<feature type="chain" id="PRO_5030634168" description="Secreted protein" evidence="1">
    <location>
        <begin position="30"/>
        <end position="177"/>
    </location>
</feature>
<feature type="signal peptide" evidence="1">
    <location>
        <begin position="1"/>
        <end position="29"/>
    </location>
</feature>
<dbReference type="Proteomes" id="UP000487117">
    <property type="component" value="Unassembled WGS sequence"/>
</dbReference>
<evidence type="ECO:0000256" key="1">
    <source>
        <dbReference type="SAM" id="SignalP"/>
    </source>
</evidence>